<evidence type="ECO:0000256" key="1">
    <source>
        <dbReference type="ARBA" id="ARBA00004442"/>
    </source>
</evidence>
<sequence>MSKLTPIATAAAILTLSVAMNAQAQQAAADKEPEVVVVSGIRGSLQQSLSVKRNASSNVDVITAEDVGKMPDKNVADSLQRVPGVNISTSGAGSGGFDENDRVSMRGTAPSLTQTLINGHAVSSGDWFVLDQVGGAVGRSASYSLLPSEIVGQVVVYKAPTADQIEGGSSGSIDIRTRHPLDFKQPISMEATVQAVYATLPEKTDPQVSALFNWKNEAGTLGLMVQGFSEKRSLRRDGQELLQWTQVAPTNAAVKTNPDLANVWFPRLIGSSLFQQERKRKGGLIDLQFKPSRDLSLEATYFRSKMDASNYNTNYMTDMNGSGMLGSGVAPDPGYVVRNGTLVSASFANKGTAAKPLRYGIVDDIVREGAYAQTEFFDLDGKWRATDKLVFTAKAGGTKGKGVTPSQGVFEGDVNNSGASYQLNGLGSPANVKFPNIDVSKFTGTPLDWVFGVSPATTDDKETYGQIDAAFALDNGVFREIKFGVRGTHHTRSNFEVAQGPNWSNTDVGGNTTNPAWNGTTYPGNFGKDLGGDFPKNVWLLDPAILNAWGDLHSNRDVSRTYYQDMFDLKENTKAIYAQAEMEGDGWNGNVGLRIVRTEGTSNGYQILPNQPAGETLPAYPWGGFVKKTAIDNNSTIPLPSLNLKFDLRSDLVARVGLSRTMTRPDYGALGGAVILTDETHTGNGGNSALKPVKSNNLDASLQWYFAPRALLSAGVFFMDLHDYVGYGTSTGTFIDTRASQEQKKPVFATYSITSPINVGAKVKGLELAAQVPVGMGYGFDANATFADSHLNFGACPAMQTSTSGDPCDMLGASKTTANAGVYYENDKFNVRLSYAWRSAFLAAQDRGTPLYQDATGTVSASFNYNISKNIVLTLSGQNLNNPILKNYIYNKDQPARFYANGAQYYAGLHIKY</sequence>
<feature type="signal peptide" evidence="6">
    <location>
        <begin position="1"/>
        <end position="24"/>
    </location>
</feature>
<evidence type="ECO:0000256" key="4">
    <source>
        <dbReference type="ARBA" id="ARBA00023237"/>
    </source>
</evidence>
<dbReference type="Gene3D" id="2.40.170.20">
    <property type="entry name" value="TonB-dependent receptor, beta-barrel domain"/>
    <property type="match status" value="1"/>
</dbReference>
<dbReference type="InterPro" id="IPR037066">
    <property type="entry name" value="Plug_dom_sf"/>
</dbReference>
<evidence type="ECO:0000256" key="3">
    <source>
        <dbReference type="ARBA" id="ARBA00023136"/>
    </source>
</evidence>
<proteinExistence type="inferred from homology"/>
<dbReference type="InterPro" id="IPR010104">
    <property type="entry name" value="TonB_rcpt_bac"/>
</dbReference>
<comment type="subcellular location">
    <subcellularLocation>
        <location evidence="1 5">Cell outer membrane</location>
    </subcellularLocation>
</comment>
<name>A0A845GRW7_9BURK</name>
<keyword evidence="5" id="KW-0798">TonB box</keyword>
<accession>A0A845GRW7</accession>
<evidence type="ECO:0000259" key="7">
    <source>
        <dbReference type="Pfam" id="PF00593"/>
    </source>
</evidence>
<dbReference type="SUPFAM" id="SSF56935">
    <property type="entry name" value="Porins"/>
    <property type="match status" value="1"/>
</dbReference>
<dbReference type="CDD" id="cd01347">
    <property type="entry name" value="ligand_gated_channel"/>
    <property type="match status" value="1"/>
</dbReference>
<comment type="similarity">
    <text evidence="2 5">Belongs to the TonB-dependent receptor family.</text>
</comment>
<dbReference type="Gene3D" id="2.170.130.10">
    <property type="entry name" value="TonB-dependent receptor, plug domain"/>
    <property type="match status" value="1"/>
</dbReference>
<evidence type="ECO:0000313" key="9">
    <source>
        <dbReference type="EMBL" id="MYM95329.1"/>
    </source>
</evidence>
<evidence type="ECO:0000256" key="2">
    <source>
        <dbReference type="ARBA" id="ARBA00009810"/>
    </source>
</evidence>
<reference evidence="9" key="1">
    <citation type="submission" date="2019-12" db="EMBL/GenBank/DDBJ databases">
        <title>Novel species isolated from a subtropical stream in China.</title>
        <authorList>
            <person name="Lu H."/>
        </authorList>
    </citation>
    <scope>NUCLEOTIDE SEQUENCE [LARGE SCALE GENOMIC DNA]</scope>
    <source>
        <strain evidence="9">FT81W</strain>
    </source>
</reference>
<dbReference type="InterPro" id="IPR000531">
    <property type="entry name" value="Beta-barrel_TonB"/>
</dbReference>
<evidence type="ECO:0000256" key="6">
    <source>
        <dbReference type="SAM" id="SignalP"/>
    </source>
</evidence>
<dbReference type="PANTHER" id="PTHR40980:SF3">
    <property type="entry name" value="TONB-DEPENDENT RECEPTOR-LIKE BETA-BARREL DOMAIN-CONTAINING PROTEIN"/>
    <property type="match status" value="1"/>
</dbReference>
<dbReference type="PANTHER" id="PTHR40980">
    <property type="entry name" value="PLUG DOMAIN-CONTAINING PROTEIN"/>
    <property type="match status" value="1"/>
</dbReference>
<dbReference type="GO" id="GO:0009279">
    <property type="term" value="C:cell outer membrane"/>
    <property type="evidence" value="ECO:0007669"/>
    <property type="project" value="UniProtKB-SubCell"/>
</dbReference>
<protein>
    <submittedName>
        <fullName evidence="9">TonB-dependent receptor</fullName>
    </submittedName>
</protein>
<organism evidence="9 10">
    <name type="scientific">Duganella vulcania</name>
    <dbReference type="NCBI Taxonomy" id="2692166"/>
    <lineage>
        <taxon>Bacteria</taxon>
        <taxon>Pseudomonadati</taxon>
        <taxon>Pseudomonadota</taxon>
        <taxon>Betaproteobacteria</taxon>
        <taxon>Burkholderiales</taxon>
        <taxon>Oxalobacteraceae</taxon>
        <taxon>Telluria group</taxon>
        <taxon>Duganella</taxon>
    </lineage>
</organism>
<keyword evidence="4" id="KW-0998">Cell outer membrane</keyword>
<feature type="domain" description="TonB-dependent receptor-like beta-barrel" evidence="7">
    <location>
        <begin position="431"/>
        <end position="880"/>
    </location>
</feature>
<feature type="chain" id="PRO_5032766190" evidence="6">
    <location>
        <begin position="25"/>
        <end position="913"/>
    </location>
</feature>
<dbReference type="InterPro" id="IPR012910">
    <property type="entry name" value="Plug_dom"/>
</dbReference>
<keyword evidence="6" id="KW-0732">Signal</keyword>
<dbReference type="Pfam" id="PF00593">
    <property type="entry name" value="TonB_dep_Rec_b-barrel"/>
    <property type="match status" value="1"/>
</dbReference>
<comment type="caution">
    <text evidence="9">The sequence shown here is derived from an EMBL/GenBank/DDBJ whole genome shotgun (WGS) entry which is preliminary data.</text>
</comment>
<keyword evidence="3 5" id="KW-0472">Membrane</keyword>
<keyword evidence="9" id="KW-0675">Receptor</keyword>
<evidence type="ECO:0000313" key="10">
    <source>
        <dbReference type="Proteomes" id="UP000447355"/>
    </source>
</evidence>
<dbReference type="Pfam" id="PF07715">
    <property type="entry name" value="Plug"/>
    <property type="match status" value="1"/>
</dbReference>
<dbReference type="InterPro" id="IPR036942">
    <property type="entry name" value="Beta-barrel_TonB_sf"/>
</dbReference>
<evidence type="ECO:0000259" key="8">
    <source>
        <dbReference type="Pfam" id="PF07715"/>
    </source>
</evidence>
<dbReference type="Proteomes" id="UP000447355">
    <property type="component" value="Unassembled WGS sequence"/>
</dbReference>
<evidence type="ECO:0000256" key="5">
    <source>
        <dbReference type="RuleBase" id="RU003357"/>
    </source>
</evidence>
<gene>
    <name evidence="9" type="ORF">GTP90_15795</name>
</gene>
<dbReference type="AlphaFoldDB" id="A0A845GRW7"/>
<dbReference type="EMBL" id="WWCX01000025">
    <property type="protein sequence ID" value="MYM95329.1"/>
    <property type="molecule type" value="Genomic_DNA"/>
</dbReference>
<feature type="domain" description="TonB-dependent receptor plug" evidence="8">
    <location>
        <begin position="52"/>
        <end position="171"/>
    </location>
</feature>
<dbReference type="NCBIfam" id="TIGR01782">
    <property type="entry name" value="TonB-Xanth-Caul"/>
    <property type="match status" value="1"/>
</dbReference>